<accession>E6PC40</accession>
<organism evidence="2">
    <name type="scientific">mine drainage metagenome</name>
    <dbReference type="NCBI Taxonomy" id="410659"/>
    <lineage>
        <taxon>unclassified sequences</taxon>
        <taxon>metagenomes</taxon>
        <taxon>ecological metagenomes</taxon>
    </lineage>
</organism>
<dbReference type="InterPro" id="IPR001310">
    <property type="entry name" value="Histidine_triad_HIT"/>
</dbReference>
<evidence type="ECO:0000313" key="2">
    <source>
        <dbReference type="EMBL" id="CBH74023.1"/>
    </source>
</evidence>
<dbReference type="GO" id="GO:0003824">
    <property type="term" value="F:catalytic activity"/>
    <property type="evidence" value="ECO:0007669"/>
    <property type="project" value="InterPro"/>
</dbReference>
<comment type="caution">
    <text evidence="2">The sequence shown here is derived from an EMBL/GenBank/DDBJ whole genome shotgun (WGS) entry which is preliminary data.</text>
</comment>
<dbReference type="PRINTS" id="PR00332">
    <property type="entry name" value="HISTRIAD"/>
</dbReference>
<dbReference type="Pfam" id="PF01230">
    <property type="entry name" value="HIT"/>
    <property type="match status" value="1"/>
</dbReference>
<dbReference type="InterPro" id="IPR019808">
    <property type="entry name" value="Histidine_triad_CS"/>
</dbReference>
<sequence length="110" mass="11679">MNCIFCKIIAGEIPSTILGANDEAIAIADLNPMAPTHVLVMPRTHAANFAAYLRERPEGLGALFALAAEIGERCGNGYRFVVNTGSDGGQTVEHLHVHVLGGRAMQWPPG</sequence>
<protein>
    <submittedName>
        <fullName evidence="2">Purine nucleoside phosphoramidase</fullName>
    </submittedName>
</protein>
<dbReference type="PROSITE" id="PS00892">
    <property type="entry name" value="HIT_1"/>
    <property type="match status" value="1"/>
</dbReference>
<dbReference type="InterPro" id="IPR036265">
    <property type="entry name" value="HIT-like_sf"/>
</dbReference>
<name>E6PC40_9ZZZZ</name>
<dbReference type="AlphaFoldDB" id="E6PC40"/>
<evidence type="ECO:0000259" key="1">
    <source>
        <dbReference type="PROSITE" id="PS51084"/>
    </source>
</evidence>
<dbReference type="PROSITE" id="PS51084">
    <property type="entry name" value="HIT_2"/>
    <property type="match status" value="1"/>
</dbReference>
<dbReference type="Gene3D" id="3.30.428.10">
    <property type="entry name" value="HIT-like"/>
    <property type="match status" value="1"/>
</dbReference>
<feature type="domain" description="HIT" evidence="1">
    <location>
        <begin position="4"/>
        <end position="110"/>
    </location>
</feature>
<gene>
    <name evidence="2" type="primary">hinT</name>
    <name evidence="2" type="ORF">CARN1_1910</name>
</gene>
<dbReference type="EMBL" id="CABL01000001">
    <property type="protein sequence ID" value="CBH74023.1"/>
    <property type="molecule type" value="Genomic_DNA"/>
</dbReference>
<reference evidence="2" key="1">
    <citation type="submission" date="2009-10" db="EMBL/GenBank/DDBJ databases">
        <title>Diversity of trophic interactions inside an arsenic-rich microbial ecosystem.</title>
        <authorList>
            <person name="Bertin P.N."/>
            <person name="Heinrich-Salmeron A."/>
            <person name="Pelletier E."/>
            <person name="Goulhen-Chollet F."/>
            <person name="Arsene-Ploetze F."/>
            <person name="Gallien S."/>
            <person name="Calteau A."/>
            <person name="Vallenet D."/>
            <person name="Casiot C."/>
            <person name="Chane-Woon-Ming B."/>
            <person name="Giloteaux L."/>
            <person name="Barakat M."/>
            <person name="Bonnefoy V."/>
            <person name="Bruneel O."/>
            <person name="Chandler M."/>
            <person name="Cleiss J."/>
            <person name="Duran R."/>
            <person name="Elbaz-Poulichet F."/>
            <person name="Fonknechten N."/>
            <person name="Lauga B."/>
            <person name="Mornico D."/>
            <person name="Ortet P."/>
            <person name="Schaeffer C."/>
            <person name="Siguier P."/>
            <person name="Alexander Thil Smith A."/>
            <person name="Van Dorsselaer A."/>
            <person name="Weissenbach J."/>
            <person name="Medigue C."/>
            <person name="Le Paslier D."/>
        </authorList>
    </citation>
    <scope>NUCLEOTIDE SEQUENCE</scope>
</reference>
<proteinExistence type="predicted"/>
<dbReference type="PANTHER" id="PTHR23089">
    <property type="entry name" value="HISTIDINE TRIAD HIT PROTEIN"/>
    <property type="match status" value="1"/>
</dbReference>
<dbReference type="SUPFAM" id="SSF54197">
    <property type="entry name" value="HIT-like"/>
    <property type="match status" value="1"/>
</dbReference>
<dbReference type="InterPro" id="IPR011146">
    <property type="entry name" value="HIT-like"/>
</dbReference>